<feature type="transmembrane region" description="Helical" evidence="9">
    <location>
        <begin position="124"/>
        <end position="144"/>
    </location>
</feature>
<gene>
    <name evidence="11" type="ORF">Deia_00943</name>
</gene>
<dbReference type="Pfam" id="PF00892">
    <property type="entry name" value="EamA"/>
    <property type="match status" value="2"/>
</dbReference>
<evidence type="ECO:0000256" key="2">
    <source>
        <dbReference type="ARBA" id="ARBA00004141"/>
    </source>
</evidence>
<dbReference type="OrthoDB" id="2352272at2"/>
<reference evidence="11 12" key="1">
    <citation type="journal article" date="2019" name="ISME J.">
        <title>Deianiraea, an extracellular bacterium associated with the ciliate Paramecium, suggests an alternative scenario for the evolution of Rickettsiales.</title>
        <authorList>
            <person name="Castelli M."/>
            <person name="Sabaneyeva E."/>
            <person name="Lanzoni O."/>
            <person name="Lebedeva N."/>
            <person name="Floriano A.M."/>
            <person name="Gaiarsa S."/>
            <person name="Benken K."/>
            <person name="Modeo L."/>
            <person name="Bandi C."/>
            <person name="Potekhin A."/>
            <person name="Sassera D."/>
            <person name="Petroni G."/>
        </authorList>
    </citation>
    <scope>NUCLEOTIDE SEQUENCE [LARGE SCALE GENOMIC DNA]</scope>
    <source>
        <strain evidence="11">CyL4-1</strain>
    </source>
</reference>
<feature type="domain" description="EamA" evidence="10">
    <location>
        <begin position="5"/>
        <end position="138"/>
    </location>
</feature>
<dbReference type="InterPro" id="IPR037185">
    <property type="entry name" value="EmrE-like"/>
</dbReference>
<dbReference type="PANTHER" id="PTHR32322:SF2">
    <property type="entry name" value="EAMA DOMAIN-CONTAINING PROTEIN"/>
    <property type="match status" value="1"/>
</dbReference>
<feature type="transmembrane region" description="Helical" evidence="9">
    <location>
        <begin position="247"/>
        <end position="263"/>
    </location>
</feature>
<feature type="transmembrane region" description="Helical" evidence="9">
    <location>
        <begin position="91"/>
        <end position="112"/>
    </location>
</feature>
<dbReference type="AlphaFoldDB" id="A0A5B8XER2"/>
<keyword evidence="7 9" id="KW-1133">Transmembrane helix</keyword>
<dbReference type="Proteomes" id="UP000321934">
    <property type="component" value="Chromosome"/>
</dbReference>
<evidence type="ECO:0000256" key="5">
    <source>
        <dbReference type="ARBA" id="ARBA00022692"/>
    </source>
</evidence>
<evidence type="ECO:0000313" key="12">
    <source>
        <dbReference type="Proteomes" id="UP000321934"/>
    </source>
</evidence>
<dbReference type="InterPro" id="IPR050638">
    <property type="entry name" value="AA-Vitamin_Transporters"/>
</dbReference>
<evidence type="ECO:0000256" key="8">
    <source>
        <dbReference type="ARBA" id="ARBA00023136"/>
    </source>
</evidence>
<sequence>MNKKIALAFFGICFSWTFSWYALKMQSASQVSIFLSLAYRFFIAALLCLVISKIMCYKMKIDKSNLKYILISGATNASLNFALGYEAAKYIPSGMVAAIMSLSIITNELFSAFCDKRKVSKRTIVSGLIGTVGLILFILPTIKLSEDPRLTMLGISYALCMPILVCFGFQSMKTCVKKTQIPLLVYISYSFIAGCIIAFIVALFQNHNVLWDFSPKYTISLGYLVVFASCIAYLSLYYLIDKIGSARANYSSLIYTIGAIWVSTYFEDYAWSIVNFVGFLMIIASIFNEFRKKV</sequence>
<comment type="function">
    <text evidence="1">Transports S-adenosylmethionine.</text>
</comment>
<feature type="transmembrane region" description="Helical" evidence="9">
    <location>
        <begin position="68"/>
        <end position="85"/>
    </location>
</feature>
<evidence type="ECO:0000256" key="4">
    <source>
        <dbReference type="ARBA" id="ARBA00019341"/>
    </source>
</evidence>
<evidence type="ECO:0000259" key="10">
    <source>
        <dbReference type="Pfam" id="PF00892"/>
    </source>
</evidence>
<dbReference type="PANTHER" id="PTHR32322">
    <property type="entry name" value="INNER MEMBRANE TRANSPORTER"/>
    <property type="match status" value="1"/>
</dbReference>
<dbReference type="InterPro" id="IPR000620">
    <property type="entry name" value="EamA_dom"/>
</dbReference>
<name>A0A5B8XER2_9RICK</name>
<dbReference type="GO" id="GO:0016020">
    <property type="term" value="C:membrane"/>
    <property type="evidence" value="ECO:0007669"/>
    <property type="project" value="UniProtKB-SubCell"/>
</dbReference>
<feature type="transmembrane region" description="Helical" evidence="9">
    <location>
        <begin position="217"/>
        <end position="240"/>
    </location>
</feature>
<keyword evidence="12" id="KW-1185">Reference proteome</keyword>
<keyword evidence="6" id="KW-0813">Transport</keyword>
<comment type="similarity">
    <text evidence="3">Belongs to the EamA transporter family.</text>
</comment>
<feature type="domain" description="EamA" evidence="10">
    <location>
        <begin position="153"/>
        <end position="287"/>
    </location>
</feature>
<evidence type="ECO:0000256" key="1">
    <source>
        <dbReference type="ARBA" id="ARBA00004028"/>
    </source>
</evidence>
<feature type="transmembrane region" description="Helical" evidence="9">
    <location>
        <begin position="150"/>
        <end position="169"/>
    </location>
</feature>
<evidence type="ECO:0000313" key="11">
    <source>
        <dbReference type="EMBL" id="QED23730.1"/>
    </source>
</evidence>
<dbReference type="RefSeq" id="WP_146821042.1">
    <property type="nucleotide sequence ID" value="NZ_CP029077.1"/>
</dbReference>
<keyword evidence="6" id="KW-0029">Amino-acid transport</keyword>
<evidence type="ECO:0000256" key="9">
    <source>
        <dbReference type="SAM" id="Phobius"/>
    </source>
</evidence>
<evidence type="ECO:0000256" key="7">
    <source>
        <dbReference type="ARBA" id="ARBA00022989"/>
    </source>
</evidence>
<feature type="transmembrane region" description="Helical" evidence="9">
    <location>
        <begin position="181"/>
        <end position="205"/>
    </location>
</feature>
<keyword evidence="5 9" id="KW-0812">Transmembrane</keyword>
<evidence type="ECO:0000256" key="3">
    <source>
        <dbReference type="ARBA" id="ARBA00007362"/>
    </source>
</evidence>
<organism evidence="11 12">
    <name type="scientific">Candidatus Deianiraea vastatrix</name>
    <dbReference type="NCBI Taxonomy" id="2163644"/>
    <lineage>
        <taxon>Bacteria</taxon>
        <taxon>Pseudomonadati</taxon>
        <taxon>Pseudomonadota</taxon>
        <taxon>Alphaproteobacteria</taxon>
        <taxon>Rickettsiales</taxon>
        <taxon>Candidatus Deianiraeaceae</taxon>
        <taxon>Candidatus Deianiraea</taxon>
    </lineage>
</organism>
<evidence type="ECO:0000256" key="6">
    <source>
        <dbReference type="ARBA" id="ARBA00022970"/>
    </source>
</evidence>
<comment type="subcellular location">
    <subcellularLocation>
        <location evidence="2">Membrane</location>
        <topology evidence="2">Multi-pass membrane protein</topology>
    </subcellularLocation>
</comment>
<protein>
    <recommendedName>
        <fullName evidence="4">S-adenosylmethionine uptake transporter</fullName>
    </recommendedName>
</protein>
<accession>A0A5B8XER2</accession>
<feature type="transmembrane region" description="Helical" evidence="9">
    <location>
        <begin position="34"/>
        <end position="56"/>
    </location>
</feature>
<keyword evidence="8 9" id="KW-0472">Membrane</keyword>
<dbReference type="EMBL" id="CP029077">
    <property type="protein sequence ID" value="QED23730.1"/>
    <property type="molecule type" value="Genomic_DNA"/>
</dbReference>
<dbReference type="SUPFAM" id="SSF103481">
    <property type="entry name" value="Multidrug resistance efflux transporter EmrE"/>
    <property type="match status" value="2"/>
</dbReference>
<proteinExistence type="inferred from homology"/>
<feature type="transmembrane region" description="Helical" evidence="9">
    <location>
        <begin position="269"/>
        <end position="287"/>
    </location>
</feature>